<dbReference type="SUPFAM" id="SSF55729">
    <property type="entry name" value="Acyl-CoA N-acyltransferases (Nat)"/>
    <property type="match status" value="1"/>
</dbReference>
<dbReference type="Pfam" id="PF13480">
    <property type="entry name" value="Acetyltransf_6"/>
    <property type="match status" value="1"/>
</dbReference>
<dbReference type="InterPro" id="IPR050644">
    <property type="entry name" value="PG_Glycine_Bridge_Synth"/>
</dbReference>
<dbReference type="PATRIC" id="fig|1324957.4.peg.3390"/>
<dbReference type="eggNOG" id="arCOG03320">
    <property type="taxonomic scope" value="Archaea"/>
</dbReference>
<sequence>MEVNELTLDEYADALPSTVSEAFHRPAALRTVDRYADADLRCFAAQKGQQTVGLLPVFVSDGRLVRTVMSPPPSFGIPHMGPLVFPNSPKRSKVESVNGRFTEGVLDHLDVDDDRTLARLVCGPGYDDPRPYDWNGFSTTASFTYCVDAADGLDEVRTGFSRSLRRELGDAEESAAVVERGDRADCRFVYEDTAARYADQNEPFGLSWGYVRDLTASLGDHARTYVARAPDGERLTGVIVLYSDDRAYFWLGGTRSEYEGTSLNALLHWRVIEDLVDDPPVEGLTTYDLMGANTERLCQYKAKFGGDLVPYYSLESEGPAMTAAKRAYGVLQRLK</sequence>
<proteinExistence type="predicted"/>
<protein>
    <recommendedName>
        <fullName evidence="1">BioF2-like acetyltransferase domain-containing protein</fullName>
    </recommendedName>
</protein>
<dbReference type="STRING" id="1324957.K933_16687"/>
<evidence type="ECO:0000313" key="3">
    <source>
        <dbReference type="Proteomes" id="UP000017840"/>
    </source>
</evidence>
<keyword evidence="3" id="KW-1185">Reference proteome</keyword>
<dbReference type="InterPro" id="IPR038740">
    <property type="entry name" value="BioF2-like_GNAT_dom"/>
</dbReference>
<dbReference type="PANTHER" id="PTHR36174:SF1">
    <property type="entry name" value="LIPID II:GLYCINE GLYCYLTRANSFERASE"/>
    <property type="match status" value="1"/>
</dbReference>
<comment type="caution">
    <text evidence="2">The sequence shown here is derived from an EMBL/GenBank/DDBJ whole genome shotgun (WGS) entry which is preliminary data.</text>
</comment>
<dbReference type="OrthoDB" id="140543at2157"/>
<gene>
    <name evidence="2" type="ORF">K933_16687</name>
</gene>
<dbReference type="EMBL" id="ASGZ01000068">
    <property type="protein sequence ID" value="ESP86917.1"/>
    <property type="molecule type" value="Genomic_DNA"/>
</dbReference>
<evidence type="ECO:0000313" key="2">
    <source>
        <dbReference type="EMBL" id="ESP86917.1"/>
    </source>
</evidence>
<dbReference type="PANTHER" id="PTHR36174">
    <property type="entry name" value="LIPID II:GLYCINE GLYCYLTRANSFERASE"/>
    <property type="match status" value="1"/>
</dbReference>
<organism evidence="2 3">
    <name type="scientific">Candidatus Halobonum tyrrellensis G22</name>
    <dbReference type="NCBI Taxonomy" id="1324957"/>
    <lineage>
        <taxon>Archaea</taxon>
        <taxon>Methanobacteriati</taxon>
        <taxon>Methanobacteriota</taxon>
        <taxon>Stenosarchaea group</taxon>
        <taxon>Halobacteria</taxon>
        <taxon>Halobacteriales</taxon>
        <taxon>Haloferacaceae</taxon>
        <taxon>Candidatus Halobonum</taxon>
    </lineage>
</organism>
<name>V4IUP7_9EURY</name>
<dbReference type="InterPro" id="IPR016181">
    <property type="entry name" value="Acyl_CoA_acyltransferase"/>
</dbReference>
<accession>V4IUP7</accession>
<dbReference type="RefSeq" id="WP_023395905.1">
    <property type="nucleotide sequence ID" value="NZ_ASGZ01000068.1"/>
</dbReference>
<dbReference type="Proteomes" id="UP000017840">
    <property type="component" value="Unassembled WGS sequence"/>
</dbReference>
<dbReference type="Gene3D" id="3.40.630.30">
    <property type="match status" value="1"/>
</dbReference>
<evidence type="ECO:0000259" key="1">
    <source>
        <dbReference type="Pfam" id="PF13480"/>
    </source>
</evidence>
<reference evidence="2 3" key="1">
    <citation type="journal article" date="2013" name="Genome Announc.">
        <title>Draft Genome Sequence of 'Candidatus Halobonum tyrrellensis' Strain G22, Isolated from the Hypersaline Waters of Lake Tyrrell, Australia.</title>
        <authorList>
            <person name="Ugalde J.A."/>
            <person name="Narasingarao P."/>
            <person name="Kuo S."/>
            <person name="Podell S."/>
            <person name="Allen E.E."/>
        </authorList>
    </citation>
    <scope>NUCLEOTIDE SEQUENCE [LARGE SCALE GENOMIC DNA]</scope>
    <source>
        <strain evidence="2 3">G22</strain>
    </source>
</reference>
<dbReference type="AlphaFoldDB" id="V4IUP7"/>
<feature type="domain" description="BioF2-like acetyltransferase" evidence="1">
    <location>
        <begin position="162"/>
        <end position="301"/>
    </location>
</feature>